<dbReference type="SMART" id="SM01179">
    <property type="entry name" value="DUF862"/>
    <property type="match status" value="1"/>
</dbReference>
<dbReference type="SUPFAM" id="SSF52833">
    <property type="entry name" value="Thioredoxin-like"/>
    <property type="match status" value="1"/>
</dbReference>
<dbReference type="PANTHER" id="PTHR12378:SF7">
    <property type="entry name" value="DESUMOYLATING ISOPEPTIDASE 1"/>
    <property type="match status" value="1"/>
</dbReference>
<dbReference type="GO" id="GO:0070646">
    <property type="term" value="P:protein modification by small protein removal"/>
    <property type="evidence" value="ECO:0007669"/>
    <property type="project" value="TreeGrafter"/>
</dbReference>
<dbReference type="InterPro" id="IPR013535">
    <property type="entry name" value="PUL_dom"/>
</dbReference>
<reference evidence="7" key="1">
    <citation type="submission" date="2023-06" db="EMBL/GenBank/DDBJ databases">
        <title>Genome-scale phylogeny and comparative genomics of the fungal order Sordariales.</title>
        <authorList>
            <consortium name="Lawrence Berkeley National Laboratory"/>
            <person name="Hensen N."/>
            <person name="Bonometti L."/>
            <person name="Westerberg I."/>
            <person name="Brannstrom I.O."/>
            <person name="Guillou S."/>
            <person name="Cros-Aarteil S."/>
            <person name="Calhoun S."/>
            <person name="Haridas S."/>
            <person name="Kuo A."/>
            <person name="Mondo S."/>
            <person name="Pangilinan J."/>
            <person name="Riley R."/>
            <person name="Labutti K."/>
            <person name="Andreopoulos B."/>
            <person name="Lipzen A."/>
            <person name="Chen C."/>
            <person name="Yanf M."/>
            <person name="Daum C."/>
            <person name="Ng V."/>
            <person name="Clum A."/>
            <person name="Steindorff A."/>
            <person name="Ohm R."/>
            <person name="Martin F."/>
            <person name="Silar P."/>
            <person name="Natvig D."/>
            <person name="Lalanne C."/>
            <person name="Gautier V."/>
            <person name="Ament-Velasquez S.L."/>
            <person name="Kruys A."/>
            <person name="Hutchinson M.I."/>
            <person name="Powell A.J."/>
            <person name="Barry K."/>
            <person name="Miller A.N."/>
            <person name="Grigoriev I.V."/>
            <person name="Debuchy R."/>
            <person name="Gladieux P."/>
            <person name="Thoren M.H."/>
            <person name="Johannesson H."/>
        </authorList>
    </citation>
    <scope>NUCLEOTIDE SEQUENCE</scope>
    <source>
        <strain evidence="7">8032-3</strain>
    </source>
</reference>
<protein>
    <submittedName>
        <fullName evidence="7">Thioredoxin</fullName>
    </submittedName>
</protein>
<dbReference type="GO" id="GO:0006508">
    <property type="term" value="P:proteolysis"/>
    <property type="evidence" value="ECO:0007669"/>
    <property type="project" value="UniProtKB-KW"/>
</dbReference>
<dbReference type="InterPro" id="IPR042266">
    <property type="entry name" value="PPPDE_sf"/>
</dbReference>
<dbReference type="EMBL" id="MU839000">
    <property type="protein sequence ID" value="KAK1770480.1"/>
    <property type="molecule type" value="Genomic_DNA"/>
</dbReference>
<dbReference type="InterPro" id="IPR036249">
    <property type="entry name" value="Thioredoxin-like_sf"/>
</dbReference>
<dbReference type="Pfam" id="PF08324">
    <property type="entry name" value="PUL"/>
    <property type="match status" value="1"/>
</dbReference>
<dbReference type="PROSITE" id="PS51858">
    <property type="entry name" value="PPPDE"/>
    <property type="match status" value="1"/>
</dbReference>
<dbReference type="PROSITE" id="PS51396">
    <property type="entry name" value="PUL"/>
    <property type="match status" value="1"/>
</dbReference>
<dbReference type="Pfam" id="PF00085">
    <property type="entry name" value="Thioredoxin"/>
    <property type="match status" value="1"/>
</dbReference>
<comment type="similarity">
    <text evidence="1">Belongs to the DeSI family.</text>
</comment>
<dbReference type="AlphaFoldDB" id="A0AAJ0C5E1"/>
<dbReference type="Gene3D" id="3.40.30.10">
    <property type="entry name" value="Glutaredoxin"/>
    <property type="match status" value="1"/>
</dbReference>
<feature type="domain" description="Thioredoxin" evidence="4">
    <location>
        <begin position="162"/>
        <end position="327"/>
    </location>
</feature>
<dbReference type="GO" id="GO:0008233">
    <property type="term" value="F:peptidase activity"/>
    <property type="evidence" value="ECO:0007669"/>
    <property type="project" value="UniProtKB-KW"/>
</dbReference>
<evidence type="ECO:0000256" key="3">
    <source>
        <dbReference type="ARBA" id="ARBA00022801"/>
    </source>
</evidence>
<keyword evidence="2" id="KW-0645">Protease</keyword>
<evidence type="ECO:0000313" key="7">
    <source>
        <dbReference type="EMBL" id="KAK1770480.1"/>
    </source>
</evidence>
<dbReference type="CDD" id="cd02947">
    <property type="entry name" value="TRX_family"/>
    <property type="match status" value="1"/>
</dbReference>
<dbReference type="Gene3D" id="1.25.10.10">
    <property type="entry name" value="Leucine-rich Repeat Variant"/>
    <property type="match status" value="1"/>
</dbReference>
<dbReference type="InterPro" id="IPR011989">
    <property type="entry name" value="ARM-like"/>
</dbReference>
<dbReference type="PANTHER" id="PTHR12378">
    <property type="entry name" value="DESUMOYLATING ISOPEPTIDASE"/>
    <property type="match status" value="1"/>
</dbReference>
<evidence type="ECO:0000256" key="2">
    <source>
        <dbReference type="ARBA" id="ARBA00022670"/>
    </source>
</evidence>
<keyword evidence="8" id="KW-1185">Reference proteome</keyword>
<evidence type="ECO:0000256" key="1">
    <source>
        <dbReference type="ARBA" id="ARBA00008140"/>
    </source>
</evidence>
<dbReference type="RefSeq" id="XP_060286693.1">
    <property type="nucleotide sequence ID" value="XM_060427032.1"/>
</dbReference>
<dbReference type="InterPro" id="IPR008580">
    <property type="entry name" value="PPPDE_dom"/>
</dbReference>
<proteinExistence type="inferred from homology"/>
<dbReference type="GeneID" id="85310219"/>
<comment type="caution">
    <text evidence="7">The sequence shown here is derived from an EMBL/GenBank/DDBJ whole genome shotgun (WGS) entry which is preliminary data.</text>
</comment>
<dbReference type="Gene3D" id="3.90.1720.30">
    <property type="entry name" value="PPPDE domains"/>
    <property type="match status" value="1"/>
</dbReference>
<dbReference type="Pfam" id="PF05903">
    <property type="entry name" value="Peptidase_C97"/>
    <property type="match status" value="1"/>
</dbReference>
<name>A0AAJ0C5E1_9PEZI</name>
<dbReference type="InterPro" id="IPR013766">
    <property type="entry name" value="Thioredoxin_domain"/>
</dbReference>
<organism evidence="7 8">
    <name type="scientific">Phialemonium atrogriseum</name>
    <dbReference type="NCBI Taxonomy" id="1093897"/>
    <lineage>
        <taxon>Eukaryota</taxon>
        <taxon>Fungi</taxon>
        <taxon>Dikarya</taxon>
        <taxon>Ascomycota</taxon>
        <taxon>Pezizomycotina</taxon>
        <taxon>Sordariomycetes</taxon>
        <taxon>Sordariomycetidae</taxon>
        <taxon>Cephalothecales</taxon>
        <taxon>Cephalothecaceae</taxon>
        <taxon>Phialemonium</taxon>
    </lineage>
</organism>
<keyword evidence="3" id="KW-0378">Hydrolase</keyword>
<evidence type="ECO:0000259" key="5">
    <source>
        <dbReference type="PROSITE" id="PS51396"/>
    </source>
</evidence>
<dbReference type="PROSITE" id="PS51352">
    <property type="entry name" value="THIOREDOXIN_2"/>
    <property type="match status" value="1"/>
</dbReference>
<accession>A0AAJ0C5E1</accession>
<evidence type="ECO:0000259" key="4">
    <source>
        <dbReference type="PROSITE" id="PS51352"/>
    </source>
</evidence>
<feature type="domain" description="PUL" evidence="5">
    <location>
        <begin position="299"/>
        <end position="575"/>
    </location>
</feature>
<dbReference type="Proteomes" id="UP001244011">
    <property type="component" value="Unassembled WGS sequence"/>
</dbReference>
<sequence length="580" mass="63472">MDVHLLVYDLSGGLARQMSAQLLGFQLEAIYHTSIKLNSLEYVYDGAVVSIIPGSSHLGRPLEEIHLGRTELPMDVIEEFLDSLREIYTVEAYDLWKHNCNNFSNDLATFLLGRGIPDHIVNMPQAVLDSPMGRMLLPALNQQINAKKRGGGILGIQESSAGSSSKPTAEFHHHQAVVRNIADNGALESHLLTAKNSCAVIFFTSATCAPCRTLYPVYDELAAEVGNKGVLIKVDISQAYDVGSKYSVSATPTFITFLRGQQENRWTGADPSALRGNVQLLVQMAWPPHPHQSLNLPTLSNPNAKPVIFTKIPPLPKLLAKMGSAAEDPSVQGIKKFIELRSSEGPAEASLPDMGGFTAFVRDSIQRLPTELMFTVIDLLRCGLVDPRFSGYMAEEKGHQTVLSVLEYVNGLGECPYALRLVALQMTCNLFTSPLYPDQILGYDKLRTAITMLISTSFLDDNHSSVRVAAASLLFDVSLYNSLKRRDGPGDVLAEGDQIELAASTLEAISQEESSSEALEGMLRALGYLVYRLPLDGELSDLLRTMDAEDTVLSKRKHFPNMALVSEIGLELLGKGLKRT</sequence>
<dbReference type="InterPro" id="IPR017937">
    <property type="entry name" value="Thioredoxin_CS"/>
</dbReference>
<dbReference type="PROSITE" id="PS00194">
    <property type="entry name" value="THIOREDOXIN_1"/>
    <property type="match status" value="1"/>
</dbReference>
<evidence type="ECO:0000259" key="6">
    <source>
        <dbReference type="PROSITE" id="PS51858"/>
    </source>
</evidence>
<gene>
    <name evidence="7" type="ORF">QBC33DRAFT_528158</name>
</gene>
<evidence type="ECO:0000313" key="8">
    <source>
        <dbReference type="Proteomes" id="UP001244011"/>
    </source>
</evidence>
<feature type="domain" description="PPPDE" evidence="6">
    <location>
        <begin position="1"/>
        <end position="141"/>
    </location>
</feature>